<proteinExistence type="predicted"/>
<gene>
    <name evidence="1" type="ORF">C3F09_07115</name>
</gene>
<organism evidence="1 2">
    <name type="scientific">candidate division GN15 bacterium</name>
    <dbReference type="NCBI Taxonomy" id="2072418"/>
    <lineage>
        <taxon>Bacteria</taxon>
        <taxon>candidate division GN15</taxon>
    </lineage>
</organism>
<sequence>MTPKQALRERSPRPAAGSGLPVVEYAAHNRGNMQLAIANNGTFGTYGEAIIDPFTGLQLPSCIYPKNSDLVYLWVGAFWIGAVVGRDTLVSVGTDDFYGTEEFWPEVKPFGDIRIESMDPGDPRYSPKARSEQDIVTEYTDTLANPALVARDPTDARNHIPLNIKVTQRTMAWSYSYADDFILFDYGIQNIGRKALKRVYMGIWVDGDVWHVSRNGPEGWNDDIVGFLRTFPAPEGCGYIDTVNIAYHADNDGDPVGSSWDYRSVPHVVGTRIVRTPSDSLAYSFNWWIINYSDAARDFGPRKIGTPDDPFRSFGSRLGTPEGDRNKYYVLSHPEFDYDLLFTALDHTAEGFLPPPQFAADYARGYDTRYLLSFGPFDIDPGQHLPITFAWVGGKYLHTNPLNFKALFNPGGPQRFYESLNFRDLAVNSRWASWVYDNPGVDTDSDGYAGKFRVCGRQAAPGSGAGSGEVEFAGTGDTMYYEGDGVPDFRGASPPPAPVARIIPEVGKLTVRWNGFYSETTPDIFLRSVDFEGYRLYKALDDRQSSFSLITSYDREDYNRYIWVRSAEFTGWQVRETPFSLDSLRQWKGDPDFMPTAYTMQRPLYFHDSIFYFAPQDYNASTLGRPHTIRKVYPEARAVSRDSTTWLPEDITIEHGRPLPKYYEYEYVLDNLQASVPLYVAVTAFDFGSPEVGIASLETSPINSAIMEYPLIPADSVEKYDLDAYVYPNPYRYDAGYAADGYENRDGTLSVDRARRIHFANLPRVCRISIYTLDGDLVVTFDHNYPEGGPQSSHDTWDVITRNTQAPVSGLYYWVVESATRTQIGKLVILQ</sequence>
<comment type="caution">
    <text evidence="1">The sequence shown here is derived from an EMBL/GenBank/DDBJ whole genome shotgun (WGS) entry which is preliminary data.</text>
</comment>
<accession>A0A855X056</accession>
<name>A0A855X056_9BACT</name>
<reference evidence="1 2" key="1">
    <citation type="journal article" date="2018" name="ISME J.">
        <title>A methanotrophic archaeon couples anaerobic oxidation of methane to Fe(III) reduction.</title>
        <authorList>
            <person name="Cai C."/>
            <person name="Leu A.O."/>
            <person name="Xie G.J."/>
            <person name="Guo J."/>
            <person name="Feng Y."/>
            <person name="Zhao J.X."/>
            <person name="Tyson G.W."/>
            <person name="Yuan Z."/>
            <person name="Hu S."/>
        </authorList>
    </citation>
    <scope>NUCLEOTIDE SEQUENCE [LARGE SCALE GENOMIC DNA]</scope>
    <source>
        <strain evidence="1">FeB_12</strain>
    </source>
</reference>
<evidence type="ECO:0008006" key="3">
    <source>
        <dbReference type="Google" id="ProtNLM"/>
    </source>
</evidence>
<evidence type="ECO:0000313" key="1">
    <source>
        <dbReference type="EMBL" id="PWB72015.1"/>
    </source>
</evidence>
<dbReference type="AlphaFoldDB" id="A0A855X056"/>
<evidence type="ECO:0000313" key="2">
    <source>
        <dbReference type="Proteomes" id="UP000250918"/>
    </source>
</evidence>
<dbReference type="Proteomes" id="UP000250918">
    <property type="component" value="Unassembled WGS sequence"/>
</dbReference>
<dbReference type="EMBL" id="PQAP01000097">
    <property type="protein sequence ID" value="PWB72015.1"/>
    <property type="molecule type" value="Genomic_DNA"/>
</dbReference>
<protein>
    <recommendedName>
        <fullName evidence="3">T9SS type A sorting domain-containing protein</fullName>
    </recommendedName>
</protein>